<dbReference type="Pfam" id="PF03101">
    <property type="entry name" value="FAR1"/>
    <property type="match status" value="1"/>
</dbReference>
<dbReference type="InterPro" id="IPR004330">
    <property type="entry name" value="FAR1_DNA_bnd_dom"/>
</dbReference>
<dbReference type="InParanoid" id="F4S4Y8"/>
<protein>
    <recommendedName>
        <fullName evidence="2">FAR1 domain-containing protein</fullName>
    </recommendedName>
</protein>
<dbReference type="PANTHER" id="PTHR31569:SF4">
    <property type="entry name" value="SWIM-TYPE DOMAIN-CONTAINING PROTEIN"/>
    <property type="match status" value="1"/>
</dbReference>
<reference evidence="4" key="1">
    <citation type="journal article" date="2011" name="Proc. Natl. Acad. Sci. U.S.A.">
        <title>Obligate biotrophy features unraveled by the genomic analysis of rust fungi.</title>
        <authorList>
            <person name="Duplessis S."/>
            <person name="Cuomo C.A."/>
            <person name="Lin Y.-C."/>
            <person name="Aerts A."/>
            <person name="Tisserant E."/>
            <person name="Veneault-Fourrey C."/>
            <person name="Joly D.L."/>
            <person name="Hacquard S."/>
            <person name="Amselem J."/>
            <person name="Cantarel B.L."/>
            <person name="Chiu R."/>
            <person name="Coutinho P.M."/>
            <person name="Feau N."/>
            <person name="Field M."/>
            <person name="Frey P."/>
            <person name="Gelhaye E."/>
            <person name="Goldberg J."/>
            <person name="Grabherr M.G."/>
            <person name="Kodira C.D."/>
            <person name="Kohler A."/>
            <person name="Kuees U."/>
            <person name="Lindquist E.A."/>
            <person name="Lucas S.M."/>
            <person name="Mago R."/>
            <person name="Mauceli E."/>
            <person name="Morin E."/>
            <person name="Murat C."/>
            <person name="Pangilinan J.L."/>
            <person name="Park R."/>
            <person name="Pearson M."/>
            <person name="Quesneville H."/>
            <person name="Rouhier N."/>
            <person name="Sakthikumar S."/>
            <person name="Salamov A.A."/>
            <person name="Schmutz J."/>
            <person name="Selles B."/>
            <person name="Shapiro H."/>
            <person name="Tanguay P."/>
            <person name="Tuskan G.A."/>
            <person name="Henrissat B."/>
            <person name="Van de Peer Y."/>
            <person name="Rouze P."/>
            <person name="Ellis J.G."/>
            <person name="Dodds P.N."/>
            <person name="Schein J.E."/>
            <person name="Zhong S."/>
            <person name="Hamelin R.C."/>
            <person name="Grigoriev I.V."/>
            <person name="Szabo L.J."/>
            <person name="Martin F."/>
        </authorList>
    </citation>
    <scope>NUCLEOTIDE SEQUENCE [LARGE SCALE GENOMIC DNA]</scope>
    <source>
        <strain evidence="4">98AG31 / pathotype 3-4-7</strain>
    </source>
</reference>
<evidence type="ECO:0000256" key="1">
    <source>
        <dbReference type="SAM" id="MobiDB-lite"/>
    </source>
</evidence>
<dbReference type="VEuPathDB" id="FungiDB:MELLADRAFT_67926"/>
<dbReference type="STRING" id="747676.F4S4Y8"/>
<feature type="domain" description="FAR1" evidence="2">
    <location>
        <begin position="33"/>
        <end position="113"/>
    </location>
</feature>
<evidence type="ECO:0000259" key="2">
    <source>
        <dbReference type="Pfam" id="PF03101"/>
    </source>
</evidence>
<dbReference type="AlphaFoldDB" id="F4S4Y8"/>
<dbReference type="GeneID" id="18930934"/>
<feature type="region of interest" description="Disordered" evidence="1">
    <location>
        <begin position="289"/>
        <end position="336"/>
    </location>
</feature>
<dbReference type="HOGENOM" id="CLU_826617_0_0_1"/>
<keyword evidence="4" id="KW-1185">Reference proteome</keyword>
<dbReference type="eggNOG" id="ENOG502S9FG">
    <property type="taxonomic scope" value="Eukaryota"/>
</dbReference>
<dbReference type="EMBL" id="GL883149">
    <property type="protein sequence ID" value="EGG00299.1"/>
    <property type="molecule type" value="Genomic_DNA"/>
</dbReference>
<organism evidence="4">
    <name type="scientific">Melampsora larici-populina (strain 98AG31 / pathotype 3-4-7)</name>
    <name type="common">Poplar leaf rust fungus</name>
    <dbReference type="NCBI Taxonomy" id="747676"/>
    <lineage>
        <taxon>Eukaryota</taxon>
        <taxon>Fungi</taxon>
        <taxon>Dikarya</taxon>
        <taxon>Basidiomycota</taxon>
        <taxon>Pucciniomycotina</taxon>
        <taxon>Pucciniomycetes</taxon>
        <taxon>Pucciniales</taxon>
        <taxon>Melampsoraceae</taxon>
        <taxon>Melampsora</taxon>
    </lineage>
</organism>
<evidence type="ECO:0000313" key="4">
    <source>
        <dbReference type="Proteomes" id="UP000001072"/>
    </source>
</evidence>
<dbReference type="InterPro" id="IPR052579">
    <property type="entry name" value="Zinc_finger_SWIM"/>
</dbReference>
<dbReference type="KEGG" id="mlr:MELLADRAFT_67926"/>
<dbReference type="RefSeq" id="XP_007416498.1">
    <property type="nucleotide sequence ID" value="XM_007416436.1"/>
</dbReference>
<dbReference type="Proteomes" id="UP000001072">
    <property type="component" value="Unassembled WGS sequence"/>
</dbReference>
<evidence type="ECO:0000313" key="3">
    <source>
        <dbReference type="EMBL" id="EGG00299.1"/>
    </source>
</evidence>
<accession>F4S4Y8</accession>
<feature type="compositionally biased region" description="Basic and acidic residues" evidence="1">
    <location>
        <begin position="311"/>
        <end position="322"/>
    </location>
</feature>
<proteinExistence type="predicted"/>
<dbReference type="PANTHER" id="PTHR31569">
    <property type="entry name" value="SWIM-TYPE DOMAIN-CONTAINING PROTEIN"/>
    <property type="match status" value="1"/>
</dbReference>
<gene>
    <name evidence="3" type="ORF">MELLADRAFT_67926</name>
</gene>
<sequence length="336" mass="36992">MESPETNTPNTDIPAPPPITTLNNVKRESMNQYVKNFATQHGYIISIRNSSIARTSIKYVCHCSGLPRATKQPPKESTSKSLKINCPFQLKAKYNPENQSWTLSHLNTTHNHPPNLNIQPSIEPHVIQPSIELISTISDNPDLKETQLDSTQTQTAHITTHSFIHTFSQRILALSVEQQQLLFVQIDNLLSTTEKLGAIIGTQTQANTDSNSVGMGGLLNTVTQIDKTSNDMLPAEISNTPSLSPSHQATTCVLTACDINSPLMPTNQTPTYGFNPADLKCSPPCKNTATEPNVVSPNAIPHPLTRKRARKAETEAQQDKQTKMPSRLTRSRSKKS</sequence>
<name>F4S4Y8_MELLP</name>